<evidence type="ECO:0000313" key="1">
    <source>
        <dbReference type="EMBL" id="GAM76139.1"/>
    </source>
</evidence>
<sequence>MKELSNFKAVYCSGLMIPNQSSVAALSLIFDKVHIPNNIEFAVDFAKNYKLRGTSEKYKDLQITAEDGSDDDPFKGLNDEQKETAFKYLDWSIQVARNNSSLFGEVFETNVFEGEDPLKVELVEEGKNGKLNKYRVSQAPMQLVGDDSESIPTLIKNGFVPVVGNIHSKGFPQSFESDSSTVKQLAAILAMQSIEMFFPAPEAVHPEIILEARDKLKDHLPVYWSSMLKLSKELKPLVEHCNSPLEVIQEGQELVDSLVRPSLIDLNHKIEQERKLWFYRIFGRVYKGLKMVAGKPPITQEQLIKSSLLLGTDTVMGIASDLQKVETMKSEAGLTYLLELGSLLKKTNKQFKSDSARLAFLVWF</sequence>
<organism evidence="1 2">
    <name type="scientific">Vibrio ishigakensis</name>
    <dbReference type="NCBI Taxonomy" id="1481914"/>
    <lineage>
        <taxon>Bacteria</taxon>
        <taxon>Pseudomonadati</taxon>
        <taxon>Pseudomonadota</taxon>
        <taxon>Gammaproteobacteria</taxon>
        <taxon>Vibrionales</taxon>
        <taxon>Vibrionaceae</taxon>
        <taxon>Vibrio</taxon>
    </lineage>
</organism>
<dbReference type="AlphaFoldDB" id="A0A0B8QP17"/>
<comment type="caution">
    <text evidence="1">The sequence shown here is derived from an EMBL/GenBank/DDBJ whole genome shotgun (WGS) entry which is preliminary data.</text>
</comment>
<evidence type="ECO:0000313" key="2">
    <source>
        <dbReference type="Proteomes" id="UP000031666"/>
    </source>
</evidence>
<dbReference type="EMBL" id="BBSC01000005">
    <property type="protein sequence ID" value="GAM76139.1"/>
    <property type="molecule type" value="Genomic_DNA"/>
</dbReference>
<reference evidence="1 2" key="1">
    <citation type="submission" date="2015-01" db="EMBL/GenBank/DDBJ databases">
        <title>Vibrio sp. C94 JCM 19241 whole genome shotgun sequence.</title>
        <authorList>
            <person name="Sawabe T."/>
            <person name="Meirelles P."/>
            <person name="Feng G."/>
            <person name="Sayaka M."/>
            <person name="Hattori M."/>
            <person name="Ohkuma M."/>
        </authorList>
    </citation>
    <scope>NUCLEOTIDE SEQUENCE [LARGE SCALE GENOMIC DNA]</scope>
    <source>
        <strain evidence="2">JCM 19241</strain>
    </source>
</reference>
<proteinExistence type="predicted"/>
<name>A0A0B8QP17_9VIBR</name>
<dbReference type="Proteomes" id="UP000031666">
    <property type="component" value="Unassembled WGS sequence"/>
</dbReference>
<accession>A0A0B8QP17</accession>
<gene>
    <name evidence="1" type="ORF">JCM19241_437</name>
</gene>
<protein>
    <submittedName>
        <fullName evidence="1">Uncharacterized protein</fullName>
    </submittedName>
</protein>
<reference evidence="1 2" key="2">
    <citation type="submission" date="2015-01" db="EMBL/GenBank/DDBJ databases">
        <authorList>
            <consortium name="NBRP consortium"/>
            <person name="Sawabe T."/>
            <person name="Meirelles P."/>
            <person name="Feng G."/>
            <person name="Sayaka M."/>
            <person name="Hattori M."/>
            <person name="Ohkuma M."/>
        </authorList>
    </citation>
    <scope>NUCLEOTIDE SEQUENCE [LARGE SCALE GENOMIC DNA]</scope>
    <source>
        <strain evidence="2">JCM 19241</strain>
    </source>
</reference>